<feature type="domain" description="Type II secretion system protein GspF" evidence="7">
    <location>
        <begin position="154"/>
        <end position="280"/>
    </location>
</feature>
<gene>
    <name evidence="8" type="ORF">CWE10_18060</name>
</gene>
<protein>
    <recommendedName>
        <fullName evidence="7">Type II secretion system protein GspF domain-containing protein</fullName>
    </recommendedName>
</protein>
<evidence type="ECO:0000256" key="6">
    <source>
        <dbReference type="SAM" id="Phobius"/>
    </source>
</evidence>
<reference evidence="8" key="1">
    <citation type="submission" date="2017-11" db="EMBL/GenBank/DDBJ databases">
        <title>Three new genomes from thermophilic consortium.</title>
        <authorList>
            <person name="Quaggio R."/>
            <person name="Amgarten D."/>
            <person name="Setubal J.C."/>
        </authorList>
    </citation>
    <scope>NUCLEOTIDE SEQUENCE</scope>
    <source>
        <strain evidence="8">ZCTH01-B2</strain>
    </source>
</reference>
<evidence type="ECO:0000259" key="7">
    <source>
        <dbReference type="Pfam" id="PF00482"/>
    </source>
</evidence>
<keyword evidence="2" id="KW-1003">Cell membrane</keyword>
<keyword evidence="5 6" id="KW-0472">Membrane</keyword>
<feature type="transmembrane region" description="Helical" evidence="6">
    <location>
        <begin position="6"/>
        <end position="26"/>
    </location>
</feature>
<name>A0A953LFW8_SYMTR</name>
<dbReference type="PANTHER" id="PTHR35007">
    <property type="entry name" value="INTEGRAL MEMBRANE PROTEIN-RELATED"/>
    <property type="match status" value="1"/>
</dbReference>
<evidence type="ECO:0000313" key="9">
    <source>
        <dbReference type="Proteomes" id="UP000732377"/>
    </source>
</evidence>
<evidence type="ECO:0000256" key="2">
    <source>
        <dbReference type="ARBA" id="ARBA00022475"/>
    </source>
</evidence>
<dbReference type="RefSeq" id="WP_273381485.1">
    <property type="nucleotide sequence ID" value="NZ_PIUK01000321.1"/>
</dbReference>
<dbReference type="Proteomes" id="UP000732377">
    <property type="component" value="Unassembled WGS sequence"/>
</dbReference>
<evidence type="ECO:0000256" key="3">
    <source>
        <dbReference type="ARBA" id="ARBA00022692"/>
    </source>
</evidence>
<dbReference type="AlphaFoldDB" id="A0A953LFW8"/>
<evidence type="ECO:0000256" key="1">
    <source>
        <dbReference type="ARBA" id="ARBA00004651"/>
    </source>
</evidence>
<dbReference type="EMBL" id="PIUK01000321">
    <property type="protein sequence ID" value="MBY6278045.1"/>
    <property type="molecule type" value="Genomic_DNA"/>
</dbReference>
<evidence type="ECO:0000256" key="4">
    <source>
        <dbReference type="ARBA" id="ARBA00022989"/>
    </source>
</evidence>
<dbReference type="PANTHER" id="PTHR35007:SF2">
    <property type="entry name" value="PILUS ASSEMBLE PROTEIN"/>
    <property type="match status" value="1"/>
</dbReference>
<keyword evidence="3 6" id="KW-0812">Transmembrane</keyword>
<proteinExistence type="predicted"/>
<comment type="caution">
    <text evidence="8">The sequence shown here is derived from an EMBL/GenBank/DDBJ whole genome shotgun (WGS) entry which is preliminary data.</text>
</comment>
<organism evidence="8 9">
    <name type="scientific">Symbiobacterium thermophilum</name>
    <dbReference type="NCBI Taxonomy" id="2734"/>
    <lineage>
        <taxon>Bacteria</taxon>
        <taxon>Bacillati</taxon>
        <taxon>Bacillota</taxon>
        <taxon>Clostridia</taxon>
        <taxon>Eubacteriales</taxon>
        <taxon>Symbiobacteriaceae</taxon>
        <taxon>Symbiobacterium</taxon>
    </lineage>
</organism>
<comment type="subcellular location">
    <subcellularLocation>
        <location evidence="1">Cell membrane</location>
        <topology evidence="1">Multi-pass membrane protein</topology>
    </subcellularLocation>
</comment>
<feature type="transmembrane region" description="Helical" evidence="6">
    <location>
        <begin position="87"/>
        <end position="110"/>
    </location>
</feature>
<sequence>MEILAIVLSLAVLSFGLALIWVHHLYSRRQQVLGRVSPPSRRTQQEGRLPDWLLKLARDSIPSGERYTPPGQREKIGRWLAYAGNPYGLDLPTFLGLRFVVVVAALLVAVPLTFLFGYQVLLALLFLGYFAPVWWLKGKAEERQDEIAARLPDFIEALAISLRAGTGFYPTLRRVAQRFGGPLGAEFTQVVLQIEMGQPMAEALQSVKERTTCRELDLCVEAIAQGLELGVPIADTLAAQARALRTARIQRAKEQAAKASPKITLITTLLVTPGVFLLLIGMVLLNMFYHPEEYGIQFLFH</sequence>
<keyword evidence="4 6" id="KW-1133">Transmembrane helix</keyword>
<evidence type="ECO:0000256" key="5">
    <source>
        <dbReference type="ARBA" id="ARBA00023136"/>
    </source>
</evidence>
<feature type="transmembrane region" description="Helical" evidence="6">
    <location>
        <begin position="116"/>
        <end position="136"/>
    </location>
</feature>
<feature type="transmembrane region" description="Helical" evidence="6">
    <location>
        <begin position="263"/>
        <end position="289"/>
    </location>
</feature>
<dbReference type="GO" id="GO:0005886">
    <property type="term" value="C:plasma membrane"/>
    <property type="evidence" value="ECO:0007669"/>
    <property type="project" value="UniProtKB-SubCell"/>
</dbReference>
<dbReference type="Pfam" id="PF00482">
    <property type="entry name" value="T2SSF"/>
    <property type="match status" value="1"/>
</dbReference>
<evidence type="ECO:0000313" key="8">
    <source>
        <dbReference type="EMBL" id="MBY6278045.1"/>
    </source>
</evidence>
<accession>A0A953LFW8</accession>
<dbReference type="InterPro" id="IPR018076">
    <property type="entry name" value="T2SS_GspF_dom"/>
</dbReference>